<dbReference type="EMBL" id="JARIHO010000004">
    <property type="protein sequence ID" value="KAJ7362586.1"/>
    <property type="molecule type" value="Genomic_DNA"/>
</dbReference>
<accession>A0AAD7ALY3</accession>
<organism evidence="1 2">
    <name type="scientific">Mycena albidolilacea</name>
    <dbReference type="NCBI Taxonomy" id="1033008"/>
    <lineage>
        <taxon>Eukaryota</taxon>
        <taxon>Fungi</taxon>
        <taxon>Dikarya</taxon>
        <taxon>Basidiomycota</taxon>
        <taxon>Agaricomycotina</taxon>
        <taxon>Agaricomycetes</taxon>
        <taxon>Agaricomycetidae</taxon>
        <taxon>Agaricales</taxon>
        <taxon>Marasmiineae</taxon>
        <taxon>Mycenaceae</taxon>
        <taxon>Mycena</taxon>
    </lineage>
</organism>
<evidence type="ECO:0000313" key="1">
    <source>
        <dbReference type="EMBL" id="KAJ7362586.1"/>
    </source>
</evidence>
<gene>
    <name evidence="1" type="ORF">DFH08DRAFT_841206</name>
</gene>
<comment type="caution">
    <text evidence="1">The sequence shown here is derived from an EMBL/GenBank/DDBJ whole genome shotgun (WGS) entry which is preliminary data.</text>
</comment>
<proteinExistence type="predicted"/>
<protein>
    <submittedName>
        <fullName evidence="1">Uncharacterized protein</fullName>
    </submittedName>
</protein>
<evidence type="ECO:0000313" key="2">
    <source>
        <dbReference type="Proteomes" id="UP001218218"/>
    </source>
</evidence>
<reference evidence="1" key="1">
    <citation type="submission" date="2023-03" db="EMBL/GenBank/DDBJ databases">
        <title>Massive genome expansion in bonnet fungi (Mycena s.s.) driven by repeated elements and novel gene families across ecological guilds.</title>
        <authorList>
            <consortium name="Lawrence Berkeley National Laboratory"/>
            <person name="Harder C.B."/>
            <person name="Miyauchi S."/>
            <person name="Viragh M."/>
            <person name="Kuo A."/>
            <person name="Thoen E."/>
            <person name="Andreopoulos B."/>
            <person name="Lu D."/>
            <person name="Skrede I."/>
            <person name="Drula E."/>
            <person name="Henrissat B."/>
            <person name="Morin E."/>
            <person name="Kohler A."/>
            <person name="Barry K."/>
            <person name="LaButti K."/>
            <person name="Morin E."/>
            <person name="Salamov A."/>
            <person name="Lipzen A."/>
            <person name="Mereny Z."/>
            <person name="Hegedus B."/>
            <person name="Baldrian P."/>
            <person name="Stursova M."/>
            <person name="Weitz H."/>
            <person name="Taylor A."/>
            <person name="Grigoriev I.V."/>
            <person name="Nagy L.G."/>
            <person name="Martin F."/>
            <person name="Kauserud H."/>
        </authorList>
    </citation>
    <scope>NUCLEOTIDE SEQUENCE</scope>
    <source>
        <strain evidence="1">CBHHK002</strain>
    </source>
</reference>
<dbReference type="AlphaFoldDB" id="A0AAD7ALY3"/>
<name>A0AAD7ALY3_9AGAR</name>
<keyword evidence="2" id="KW-1185">Reference proteome</keyword>
<sequence>MLPASVSSTLTFPAGTPSGIGCVDPKGLLDCYSSNVDQATSCAGIVKNDCSVDEQSTCALGCANGQLAANVGCWLQHCWNRVYSCDFQATVITYIEKADQIASSVTIPFYPPPADAPGGCSCNLGLVYAYISALVVAPDQCDAYLNSPPESFAECDCCQLSAPISNIINTCPKSDLTFLSVPILIQQYAAEVQQVTSDSCQSVLGSNTSLCSSQFGISVDGGGAFFNPAALPAGVPGSEPLSTLAGSVTALPGPQTITLELFPGYSSVISLAPFDAKKVAQTAPPAAAPTGNGGSPSMGNGVSRLLGACVAILEILGPYMLTVV</sequence>
<dbReference type="Proteomes" id="UP001218218">
    <property type="component" value="Unassembled WGS sequence"/>
</dbReference>